<keyword evidence="3" id="KW-1185">Reference proteome</keyword>
<name>A0A2M8IT13_9RHOB</name>
<reference evidence="2 3" key="1">
    <citation type="journal article" date="2018" name="Int. J. Syst. Evol. Microbiol.">
        <title>Pseudooceanicola lipolyticus sp. nov., a marine alphaproteobacterium, reclassification of Oceanicola flagellatus as Pseudooceanicola flagellatus comb. nov. and emended description of the genus Pseudooceanicola.</title>
        <authorList>
            <person name="Huang M.-M."/>
            <person name="Guo L.-L."/>
            <person name="Wu Y.-H."/>
            <person name="Lai Q.-L."/>
            <person name="Shao Z.-Z."/>
            <person name="Wang C.-S."/>
            <person name="Wu M."/>
            <person name="Xu X.-W."/>
        </authorList>
    </citation>
    <scope>NUCLEOTIDE SEQUENCE [LARGE SCALE GENOMIC DNA]</scope>
    <source>
        <strain evidence="2 3">157</strain>
    </source>
</reference>
<protein>
    <recommendedName>
        <fullName evidence="4">Acyltransferase</fullName>
    </recommendedName>
</protein>
<accession>A0A2M8IT13</accession>
<sequence length="119" mass="12931">GPALGLAALAALAWWGPSALFRPVFVLALSYAVFLAGFARLPALLRYNRLGDYSYGMYIYAFPLQQLAAHWGMLSPGQNIALALALTLPCAVLSWHLIEKPALAWVPRSRRPAIQEAAP</sequence>
<dbReference type="Proteomes" id="UP000231553">
    <property type="component" value="Unassembled WGS sequence"/>
</dbReference>
<proteinExistence type="predicted"/>
<gene>
    <name evidence="2" type="ORF">CVM52_26265</name>
</gene>
<dbReference type="EMBL" id="PGTB01000408">
    <property type="protein sequence ID" value="PJE28075.1"/>
    <property type="molecule type" value="Genomic_DNA"/>
</dbReference>
<organism evidence="2 3">
    <name type="scientific">Pseudooceanicola lipolyticus</name>
    <dbReference type="NCBI Taxonomy" id="2029104"/>
    <lineage>
        <taxon>Bacteria</taxon>
        <taxon>Pseudomonadati</taxon>
        <taxon>Pseudomonadota</taxon>
        <taxon>Alphaproteobacteria</taxon>
        <taxon>Rhodobacterales</taxon>
        <taxon>Paracoccaceae</taxon>
        <taxon>Pseudooceanicola</taxon>
    </lineage>
</organism>
<keyword evidence="1" id="KW-1133">Transmembrane helix</keyword>
<evidence type="ECO:0008006" key="4">
    <source>
        <dbReference type="Google" id="ProtNLM"/>
    </source>
</evidence>
<evidence type="ECO:0000256" key="1">
    <source>
        <dbReference type="SAM" id="Phobius"/>
    </source>
</evidence>
<feature type="transmembrane region" description="Helical" evidence="1">
    <location>
        <begin position="20"/>
        <end position="43"/>
    </location>
</feature>
<keyword evidence="1" id="KW-0812">Transmembrane</keyword>
<evidence type="ECO:0000313" key="3">
    <source>
        <dbReference type="Proteomes" id="UP000231553"/>
    </source>
</evidence>
<keyword evidence="1" id="KW-0472">Membrane</keyword>
<feature type="non-terminal residue" evidence="2">
    <location>
        <position position="1"/>
    </location>
</feature>
<dbReference type="AlphaFoldDB" id="A0A2M8IT13"/>
<comment type="caution">
    <text evidence="2">The sequence shown here is derived from an EMBL/GenBank/DDBJ whole genome shotgun (WGS) entry which is preliminary data.</text>
</comment>
<evidence type="ECO:0000313" key="2">
    <source>
        <dbReference type="EMBL" id="PJE28075.1"/>
    </source>
</evidence>